<keyword evidence="13 18" id="KW-0862">Zinc</keyword>
<dbReference type="OrthoDB" id="9806583at2"/>
<dbReference type="CDD" id="cd08195">
    <property type="entry name" value="DHQS"/>
    <property type="match status" value="1"/>
</dbReference>
<dbReference type="Pfam" id="PF24621">
    <property type="entry name" value="DHQS_C"/>
    <property type="match status" value="1"/>
</dbReference>
<evidence type="ECO:0000256" key="1">
    <source>
        <dbReference type="ARBA" id="ARBA00001393"/>
    </source>
</evidence>
<evidence type="ECO:0000256" key="15">
    <source>
        <dbReference type="ARBA" id="ARBA00023141"/>
    </source>
</evidence>
<dbReference type="PANTHER" id="PTHR43622">
    <property type="entry name" value="3-DEHYDROQUINATE SYNTHASE"/>
    <property type="match status" value="1"/>
</dbReference>
<evidence type="ECO:0000259" key="20">
    <source>
        <dbReference type="Pfam" id="PF24621"/>
    </source>
</evidence>
<comment type="similarity">
    <text evidence="6 18">Belongs to the sugar phosphate cyclases superfamily. Dehydroquinate synthase family.</text>
</comment>
<dbReference type="UniPathway" id="UPA00053">
    <property type="reaction ID" value="UER00085"/>
</dbReference>
<feature type="binding site" evidence="18">
    <location>
        <begin position="77"/>
        <end position="82"/>
    </location>
    <ligand>
        <name>NAD(+)</name>
        <dbReference type="ChEBI" id="CHEBI:57540"/>
    </ligand>
</feature>
<comment type="pathway">
    <text evidence="5 18">Metabolic intermediate biosynthesis; chorismate biosynthesis; chorismate from D-erythrose 4-phosphate and phosphoenolpyruvate: step 2/7.</text>
</comment>
<dbReference type="GO" id="GO:0009073">
    <property type="term" value="P:aromatic amino acid family biosynthetic process"/>
    <property type="evidence" value="ECO:0007669"/>
    <property type="project" value="UniProtKB-KW"/>
</dbReference>
<feature type="binding site" evidence="18">
    <location>
        <position position="253"/>
    </location>
    <ligand>
        <name>Zn(2+)</name>
        <dbReference type="ChEBI" id="CHEBI:29105"/>
    </ligand>
</feature>
<evidence type="ECO:0000256" key="8">
    <source>
        <dbReference type="ARBA" id="ARBA00017684"/>
    </source>
</evidence>
<dbReference type="Proteomes" id="UP000194450">
    <property type="component" value="Unassembled WGS sequence"/>
</dbReference>
<evidence type="ECO:0000256" key="12">
    <source>
        <dbReference type="ARBA" id="ARBA00022741"/>
    </source>
</evidence>
<dbReference type="NCBIfam" id="TIGR01357">
    <property type="entry name" value="aroB"/>
    <property type="match status" value="1"/>
</dbReference>
<evidence type="ECO:0000256" key="7">
    <source>
        <dbReference type="ARBA" id="ARBA00013031"/>
    </source>
</evidence>
<dbReference type="Gene3D" id="1.20.1090.10">
    <property type="entry name" value="Dehydroquinate synthase-like - alpha domain"/>
    <property type="match status" value="1"/>
</dbReference>
<feature type="binding site" evidence="18">
    <location>
        <position position="157"/>
    </location>
    <ligand>
        <name>NAD(+)</name>
        <dbReference type="ChEBI" id="CHEBI:57540"/>
    </ligand>
</feature>
<dbReference type="GO" id="GO:0046872">
    <property type="term" value="F:metal ion binding"/>
    <property type="evidence" value="ECO:0007669"/>
    <property type="project" value="UniProtKB-KW"/>
</dbReference>
<evidence type="ECO:0000256" key="14">
    <source>
        <dbReference type="ARBA" id="ARBA00023027"/>
    </source>
</evidence>
<evidence type="ECO:0000256" key="5">
    <source>
        <dbReference type="ARBA" id="ARBA00004661"/>
    </source>
</evidence>
<reference evidence="22" key="1">
    <citation type="submission" date="2017-04" db="EMBL/GenBank/DDBJ databases">
        <authorList>
            <person name="Varghese N."/>
            <person name="Submissions S."/>
        </authorList>
    </citation>
    <scope>NUCLEOTIDE SEQUENCE [LARGE SCALE GENOMIC DNA]</scope>
</reference>
<evidence type="ECO:0000256" key="18">
    <source>
        <dbReference type="HAMAP-Rule" id="MF_00110"/>
    </source>
</evidence>
<dbReference type="GO" id="GO:0005737">
    <property type="term" value="C:cytoplasm"/>
    <property type="evidence" value="ECO:0007669"/>
    <property type="project" value="UniProtKB-SubCell"/>
</dbReference>
<keyword evidence="17 18" id="KW-0170">Cobalt</keyword>
<evidence type="ECO:0000256" key="9">
    <source>
        <dbReference type="ARBA" id="ARBA00022490"/>
    </source>
</evidence>
<dbReference type="AlphaFoldDB" id="A0A1Y6FVU2"/>
<feature type="domain" description="3-dehydroquinate synthase N-terminal" evidence="19">
    <location>
        <begin position="74"/>
        <end position="185"/>
    </location>
</feature>
<keyword evidence="9 18" id="KW-0963">Cytoplasm</keyword>
<protein>
    <recommendedName>
        <fullName evidence="8 18">3-dehydroquinate synthase</fullName>
        <shortName evidence="18">DHQS</shortName>
        <ecNumber evidence="7 18">4.2.3.4</ecNumber>
    </recommendedName>
</protein>
<dbReference type="PANTHER" id="PTHR43622:SF7">
    <property type="entry name" value="3-DEHYDROQUINATE SYNTHASE, CHLOROPLASTIC"/>
    <property type="match status" value="1"/>
</dbReference>
<evidence type="ECO:0000256" key="13">
    <source>
        <dbReference type="ARBA" id="ARBA00022833"/>
    </source>
</evidence>
<evidence type="ECO:0000313" key="21">
    <source>
        <dbReference type="EMBL" id="SMQ79892.1"/>
    </source>
</evidence>
<keyword evidence="10 18" id="KW-0028">Amino-acid biosynthesis</keyword>
<dbReference type="SUPFAM" id="SSF56796">
    <property type="entry name" value="Dehydroquinate synthase-like"/>
    <property type="match status" value="1"/>
</dbReference>
<dbReference type="GO" id="GO:0009423">
    <property type="term" value="P:chorismate biosynthetic process"/>
    <property type="evidence" value="ECO:0007669"/>
    <property type="project" value="UniProtKB-UniRule"/>
</dbReference>
<feature type="binding site" evidence="18">
    <location>
        <begin position="111"/>
        <end position="115"/>
    </location>
    <ligand>
        <name>NAD(+)</name>
        <dbReference type="ChEBI" id="CHEBI:57540"/>
    </ligand>
</feature>
<dbReference type="InterPro" id="IPR050071">
    <property type="entry name" value="Dehydroquinate_synthase"/>
</dbReference>
<dbReference type="InterPro" id="IPR056179">
    <property type="entry name" value="DHQS_C"/>
</dbReference>
<dbReference type="InterPro" id="IPR030963">
    <property type="entry name" value="DHQ_synth_fam"/>
</dbReference>
<evidence type="ECO:0000256" key="6">
    <source>
        <dbReference type="ARBA" id="ARBA00005412"/>
    </source>
</evidence>
<gene>
    <name evidence="18" type="primary">aroB</name>
    <name evidence="21" type="ORF">SAMN06297229_1816</name>
</gene>
<accession>A0A1Y6FVU2</accession>
<dbReference type="GO" id="GO:0003856">
    <property type="term" value="F:3-dehydroquinate synthase activity"/>
    <property type="evidence" value="ECO:0007669"/>
    <property type="project" value="UniProtKB-UniRule"/>
</dbReference>
<keyword evidence="15 18" id="KW-0057">Aromatic amino acid biosynthesis</keyword>
<evidence type="ECO:0000256" key="10">
    <source>
        <dbReference type="ARBA" id="ARBA00022605"/>
    </source>
</evidence>
<evidence type="ECO:0000256" key="4">
    <source>
        <dbReference type="ARBA" id="ARBA00004496"/>
    </source>
</evidence>
<keyword evidence="16 18" id="KW-0456">Lyase</keyword>
<comment type="cofactor">
    <cofactor evidence="2 18">
        <name>NAD(+)</name>
        <dbReference type="ChEBI" id="CHEBI:57540"/>
    </cofactor>
</comment>
<keyword evidence="11 18" id="KW-0479">Metal-binding</keyword>
<keyword evidence="22" id="KW-1185">Reference proteome</keyword>
<dbReference type="EMBL" id="FXWH01000002">
    <property type="protein sequence ID" value="SMQ79892.1"/>
    <property type="molecule type" value="Genomic_DNA"/>
</dbReference>
<evidence type="ECO:0000256" key="16">
    <source>
        <dbReference type="ARBA" id="ARBA00023239"/>
    </source>
</evidence>
<evidence type="ECO:0000313" key="22">
    <source>
        <dbReference type="Proteomes" id="UP000194450"/>
    </source>
</evidence>
<comment type="cofactor">
    <cofactor evidence="18">
        <name>Co(2+)</name>
        <dbReference type="ChEBI" id="CHEBI:48828"/>
    </cofactor>
    <cofactor evidence="18">
        <name>Zn(2+)</name>
        <dbReference type="ChEBI" id="CHEBI:29105"/>
    </cofactor>
    <text evidence="18">Binds 1 divalent metal cation per subunit. Can use either Co(2+) or Zn(2+).</text>
</comment>
<proteinExistence type="inferred from homology"/>
<evidence type="ECO:0000256" key="2">
    <source>
        <dbReference type="ARBA" id="ARBA00001911"/>
    </source>
</evidence>
<feature type="domain" description="3-dehydroquinate synthase C-terminal" evidence="20">
    <location>
        <begin position="187"/>
        <end position="330"/>
    </location>
</feature>
<keyword evidence="12 18" id="KW-0547">Nucleotide-binding</keyword>
<comment type="catalytic activity">
    <reaction evidence="1 18">
        <text>7-phospho-2-dehydro-3-deoxy-D-arabino-heptonate = 3-dehydroquinate + phosphate</text>
        <dbReference type="Rhea" id="RHEA:21968"/>
        <dbReference type="ChEBI" id="CHEBI:32364"/>
        <dbReference type="ChEBI" id="CHEBI:43474"/>
        <dbReference type="ChEBI" id="CHEBI:58394"/>
        <dbReference type="EC" id="4.2.3.4"/>
    </reaction>
</comment>
<evidence type="ECO:0000256" key="11">
    <source>
        <dbReference type="ARBA" id="ARBA00022723"/>
    </source>
</evidence>
<evidence type="ECO:0000256" key="3">
    <source>
        <dbReference type="ARBA" id="ARBA00003485"/>
    </source>
</evidence>
<dbReference type="Gene3D" id="3.40.50.1970">
    <property type="match status" value="1"/>
</dbReference>
<dbReference type="GO" id="GO:0000166">
    <property type="term" value="F:nucleotide binding"/>
    <property type="evidence" value="ECO:0007669"/>
    <property type="project" value="UniProtKB-KW"/>
</dbReference>
<dbReference type="PIRSF" id="PIRSF001455">
    <property type="entry name" value="DHQ_synth"/>
    <property type="match status" value="1"/>
</dbReference>
<dbReference type="InterPro" id="IPR030960">
    <property type="entry name" value="DHQS/DOIS_N"/>
</dbReference>
<dbReference type="FunFam" id="3.40.50.1970:FF:000001">
    <property type="entry name" value="3-dehydroquinate synthase"/>
    <property type="match status" value="1"/>
</dbReference>
<dbReference type="GO" id="GO:0008652">
    <property type="term" value="P:amino acid biosynthetic process"/>
    <property type="evidence" value="ECO:0007669"/>
    <property type="project" value="UniProtKB-KW"/>
</dbReference>
<keyword evidence="14 18" id="KW-0520">NAD</keyword>
<dbReference type="Pfam" id="PF01761">
    <property type="entry name" value="DHQ_synthase"/>
    <property type="match status" value="1"/>
</dbReference>
<comment type="function">
    <text evidence="3 18">Catalyzes the conversion of 3-deoxy-D-arabino-heptulosonate 7-phosphate (DAHP) to dehydroquinate (DHQ).</text>
</comment>
<dbReference type="RefSeq" id="WP_086434956.1">
    <property type="nucleotide sequence ID" value="NZ_FXWH01000002.1"/>
</dbReference>
<feature type="binding site" evidence="18">
    <location>
        <begin position="135"/>
        <end position="136"/>
    </location>
    <ligand>
        <name>NAD(+)</name>
        <dbReference type="ChEBI" id="CHEBI:57540"/>
    </ligand>
</feature>
<sequence length="365" mass="39074">MASHANKPLMVQLAERSYPIHIGSGLLNQISTLLPQLPPQIFILTNTTVAPLYLAQLQQSLAESATEHQVVVHQLADGEQYKSLESFAEVMNTLIGASFNRDCAVLALGGGVVGDLAGFAAACFQRGVDFYQIPTTLLADVDSSVGGKTAVNHPLGKNLIGAFYQPQAVVIDTDCLNTLTERDFHSGLAEVMKYGIIHDAEFFTWLETNAAKLVARDSAALTEAIARSCAIKAEVVALDEREQGVRALLNLGHTFGHAIEAASHYGEWTHGEAVAAGTVIASNLAMAMQLITASDFRRIVALTKALGLPVKPPQLAWDTWLSYMQRDKKVQAGKLRFVLPTAIGSATVTSQVDPELVKAAIADVS</sequence>
<feature type="binding site" evidence="18">
    <location>
        <begin position="175"/>
        <end position="178"/>
    </location>
    <ligand>
        <name>NAD(+)</name>
        <dbReference type="ChEBI" id="CHEBI:57540"/>
    </ligand>
</feature>
<evidence type="ECO:0000259" key="19">
    <source>
        <dbReference type="Pfam" id="PF01761"/>
    </source>
</evidence>
<organism evidence="21 22">
    <name type="scientific">Pseudidiomarina planktonica</name>
    <dbReference type="NCBI Taxonomy" id="1323738"/>
    <lineage>
        <taxon>Bacteria</taxon>
        <taxon>Pseudomonadati</taxon>
        <taxon>Pseudomonadota</taxon>
        <taxon>Gammaproteobacteria</taxon>
        <taxon>Alteromonadales</taxon>
        <taxon>Idiomarinaceae</taxon>
        <taxon>Pseudidiomarina</taxon>
    </lineage>
</organism>
<comment type="subcellular location">
    <subcellularLocation>
        <location evidence="4 18">Cytoplasm</location>
    </subcellularLocation>
</comment>
<dbReference type="HAMAP" id="MF_00110">
    <property type="entry name" value="DHQ_synthase"/>
    <property type="match status" value="1"/>
</dbReference>
<name>A0A1Y6FVU2_9GAMM</name>
<feature type="binding site" evidence="18">
    <location>
        <position position="270"/>
    </location>
    <ligand>
        <name>Zn(2+)</name>
        <dbReference type="ChEBI" id="CHEBI:29105"/>
    </ligand>
</feature>
<evidence type="ECO:0000256" key="17">
    <source>
        <dbReference type="ARBA" id="ARBA00023285"/>
    </source>
</evidence>
<feature type="binding site" evidence="18">
    <location>
        <position position="190"/>
    </location>
    <ligand>
        <name>Zn(2+)</name>
        <dbReference type="ChEBI" id="CHEBI:29105"/>
    </ligand>
</feature>
<dbReference type="InterPro" id="IPR016037">
    <property type="entry name" value="DHQ_synth_AroB"/>
</dbReference>
<feature type="binding site" evidence="18">
    <location>
        <position position="148"/>
    </location>
    <ligand>
        <name>NAD(+)</name>
        <dbReference type="ChEBI" id="CHEBI:57540"/>
    </ligand>
</feature>
<dbReference type="EC" id="4.2.3.4" evidence="7 18"/>